<dbReference type="Proteomes" id="UP000485058">
    <property type="component" value="Unassembled WGS sequence"/>
</dbReference>
<dbReference type="Pfam" id="PF13414">
    <property type="entry name" value="TPR_11"/>
    <property type="match status" value="1"/>
</dbReference>
<dbReference type="Gene3D" id="1.25.40.10">
    <property type="entry name" value="Tetratricopeptide repeat domain"/>
    <property type="match status" value="2"/>
</dbReference>
<protein>
    <submittedName>
        <fullName evidence="5">TPR_REGION domain-containing protein</fullName>
    </submittedName>
</protein>
<dbReference type="PANTHER" id="PTHR44835">
    <property type="entry name" value="UDP-N-ACETYLGLUCOSAMINE--PEPTIDE N-ACETYLGLUCOSAMINYLTRANSFERASE SPINDLY-RELATED"/>
    <property type="match status" value="1"/>
</dbReference>
<organism evidence="5 6">
    <name type="scientific">Haematococcus lacustris</name>
    <name type="common">Green alga</name>
    <name type="synonym">Haematococcus pluvialis</name>
    <dbReference type="NCBI Taxonomy" id="44745"/>
    <lineage>
        <taxon>Eukaryota</taxon>
        <taxon>Viridiplantae</taxon>
        <taxon>Chlorophyta</taxon>
        <taxon>core chlorophytes</taxon>
        <taxon>Chlorophyceae</taxon>
        <taxon>CS clade</taxon>
        <taxon>Chlamydomonadales</taxon>
        <taxon>Haematococcaceae</taxon>
        <taxon>Haematococcus</taxon>
    </lineage>
</organism>
<reference evidence="5 6" key="1">
    <citation type="submission" date="2020-02" db="EMBL/GenBank/DDBJ databases">
        <title>Draft genome sequence of Haematococcus lacustris strain NIES-144.</title>
        <authorList>
            <person name="Morimoto D."/>
            <person name="Nakagawa S."/>
            <person name="Yoshida T."/>
            <person name="Sawayama S."/>
        </authorList>
    </citation>
    <scope>NUCLEOTIDE SEQUENCE [LARGE SCALE GENOMIC DNA]</scope>
    <source>
        <strain evidence="5 6">NIES-144</strain>
    </source>
</reference>
<keyword evidence="6" id="KW-1185">Reference proteome</keyword>
<comment type="caution">
    <text evidence="5">The sequence shown here is derived from an EMBL/GenBank/DDBJ whole genome shotgun (WGS) entry which is preliminary data.</text>
</comment>
<dbReference type="PANTHER" id="PTHR44835:SF1">
    <property type="entry name" value="PROTEIN O-GLCNAC TRANSFERASE"/>
    <property type="match status" value="1"/>
</dbReference>
<keyword evidence="3" id="KW-0808">Transferase</keyword>
<evidence type="ECO:0000256" key="4">
    <source>
        <dbReference type="PROSITE-ProRule" id="PRU00339"/>
    </source>
</evidence>
<evidence type="ECO:0000256" key="2">
    <source>
        <dbReference type="ARBA" id="ARBA00022676"/>
    </source>
</evidence>
<keyword evidence="2" id="KW-0328">Glycosyltransferase</keyword>
<gene>
    <name evidence="5" type="ORF">HaLaN_12125</name>
</gene>
<dbReference type="PROSITE" id="PS50293">
    <property type="entry name" value="TPR_REGION"/>
    <property type="match status" value="1"/>
</dbReference>
<evidence type="ECO:0000313" key="5">
    <source>
        <dbReference type="EMBL" id="GFH15820.1"/>
    </source>
</evidence>
<evidence type="ECO:0000256" key="1">
    <source>
        <dbReference type="ARBA" id="ARBA00004922"/>
    </source>
</evidence>
<dbReference type="PROSITE" id="PS50005">
    <property type="entry name" value="TPR"/>
    <property type="match status" value="2"/>
</dbReference>
<evidence type="ECO:0000256" key="3">
    <source>
        <dbReference type="ARBA" id="ARBA00022679"/>
    </source>
</evidence>
<feature type="non-terminal residue" evidence="5">
    <location>
        <position position="1"/>
    </location>
</feature>
<dbReference type="SUPFAM" id="SSF48452">
    <property type="entry name" value="TPR-like"/>
    <property type="match status" value="1"/>
</dbReference>
<comment type="pathway">
    <text evidence="1">Protein modification; protein glycosylation.</text>
</comment>
<dbReference type="SMART" id="SM00028">
    <property type="entry name" value="TPR"/>
    <property type="match status" value="2"/>
</dbReference>
<feature type="repeat" description="TPR" evidence="4">
    <location>
        <begin position="23"/>
        <end position="56"/>
    </location>
</feature>
<dbReference type="InterPro" id="IPR011990">
    <property type="entry name" value="TPR-like_helical_dom_sf"/>
</dbReference>
<dbReference type="GO" id="GO:0016757">
    <property type="term" value="F:glycosyltransferase activity"/>
    <property type="evidence" value="ECO:0007669"/>
    <property type="project" value="UniProtKB-KW"/>
</dbReference>
<proteinExistence type="predicted"/>
<accession>A0A699Z2I6</accession>
<dbReference type="EMBL" id="BLLF01000905">
    <property type="protein sequence ID" value="GFH15820.1"/>
    <property type="molecule type" value="Genomic_DNA"/>
</dbReference>
<dbReference type="InterPro" id="IPR051939">
    <property type="entry name" value="Glycosyltr_41/O-GlcNAc_trsf"/>
</dbReference>
<feature type="repeat" description="TPR" evidence="4">
    <location>
        <begin position="57"/>
        <end position="90"/>
    </location>
</feature>
<evidence type="ECO:0000313" key="6">
    <source>
        <dbReference type="Proteomes" id="UP000485058"/>
    </source>
</evidence>
<dbReference type="InterPro" id="IPR019734">
    <property type="entry name" value="TPR_rpt"/>
</dbReference>
<dbReference type="Pfam" id="PF00515">
    <property type="entry name" value="TPR_1"/>
    <property type="match status" value="1"/>
</dbReference>
<name>A0A699Z2I6_HAELA</name>
<sequence>ESGELDKAVFMYETAVQYNPACAEAHNNLGVIYKRRENLEKAMECYAAALTVKPDFPQSLNNMGVIYTAQGRAQEALTLLTAAITACPTYAEAHNNLGVLQRDVGAITEQLDLSRDRCAEAVEQEGVCPGEQEAEPQVVQHVVYCCAPKHDSKTTRLRNAVEAAGGIW</sequence>
<keyword evidence="4" id="KW-0802">TPR repeat</keyword>
<dbReference type="AlphaFoldDB" id="A0A699Z2I6"/>